<name>A0A0K9H025_9BACI</name>
<dbReference type="STRING" id="1679170.AC625_07735"/>
<dbReference type="GO" id="GO:0005198">
    <property type="term" value="F:structural molecule activity"/>
    <property type="evidence" value="ECO:0007669"/>
    <property type="project" value="UniProtKB-UniRule"/>
</dbReference>
<comment type="similarity">
    <text evidence="2 4">Belongs to the FliE family.</text>
</comment>
<dbReference type="PATRIC" id="fig|1679170.3.peg.1658"/>
<keyword evidence="7" id="KW-1185">Reference proteome</keyword>
<dbReference type="PRINTS" id="PR01006">
    <property type="entry name" value="FLGHOOKFLIE"/>
</dbReference>
<dbReference type="InterPro" id="IPR001624">
    <property type="entry name" value="FliE"/>
</dbReference>
<gene>
    <name evidence="4" type="primary">fliE</name>
    <name evidence="6" type="ORF">AC625_07735</name>
</gene>
<protein>
    <recommendedName>
        <fullName evidence="4 5">Flagellar hook-basal body complex protein FliE</fullName>
    </recommendedName>
</protein>
<keyword evidence="6" id="KW-0966">Cell projection</keyword>
<evidence type="ECO:0000256" key="2">
    <source>
        <dbReference type="ARBA" id="ARBA00009272"/>
    </source>
</evidence>
<dbReference type="NCBIfam" id="TIGR00205">
    <property type="entry name" value="fliE"/>
    <property type="match status" value="1"/>
</dbReference>
<dbReference type="HAMAP" id="MF_00724">
    <property type="entry name" value="FliE"/>
    <property type="match status" value="1"/>
</dbReference>
<dbReference type="Pfam" id="PF02049">
    <property type="entry name" value="FliE"/>
    <property type="match status" value="1"/>
</dbReference>
<keyword evidence="3 4" id="KW-0975">Bacterial flagellum</keyword>
<dbReference type="AlphaFoldDB" id="A0A0K9H025"/>
<dbReference type="GO" id="GO:0009425">
    <property type="term" value="C:bacterial-type flagellum basal body"/>
    <property type="evidence" value="ECO:0007669"/>
    <property type="project" value="UniProtKB-SubCell"/>
</dbReference>
<evidence type="ECO:0000256" key="3">
    <source>
        <dbReference type="ARBA" id="ARBA00023143"/>
    </source>
</evidence>
<sequence length="91" mass="10123">MPAITPQKPTPLSTPFKAQQSFATALKESLNKVNEAQTVSDELTVKMAKGENVDLHEVMIASQKASVTLQLTLEMRNKAVEAYQEMMRMNI</sequence>
<evidence type="ECO:0000256" key="5">
    <source>
        <dbReference type="NCBIfam" id="TIGR00205"/>
    </source>
</evidence>
<dbReference type="Proteomes" id="UP000037146">
    <property type="component" value="Unassembled WGS sequence"/>
</dbReference>
<dbReference type="PANTHER" id="PTHR34653">
    <property type="match status" value="1"/>
</dbReference>
<evidence type="ECO:0000256" key="1">
    <source>
        <dbReference type="ARBA" id="ARBA00004117"/>
    </source>
</evidence>
<keyword evidence="6" id="KW-0969">Cilium</keyword>
<organism evidence="6 7">
    <name type="scientific">Peribacillus loiseleuriae</name>
    <dbReference type="NCBI Taxonomy" id="1679170"/>
    <lineage>
        <taxon>Bacteria</taxon>
        <taxon>Bacillati</taxon>
        <taxon>Bacillota</taxon>
        <taxon>Bacilli</taxon>
        <taxon>Bacillales</taxon>
        <taxon>Bacillaceae</taxon>
        <taxon>Peribacillus</taxon>
    </lineage>
</organism>
<dbReference type="GO" id="GO:0003774">
    <property type="term" value="F:cytoskeletal motor activity"/>
    <property type="evidence" value="ECO:0007669"/>
    <property type="project" value="InterPro"/>
</dbReference>
<dbReference type="GO" id="GO:0071973">
    <property type="term" value="P:bacterial-type flagellum-dependent cell motility"/>
    <property type="evidence" value="ECO:0007669"/>
    <property type="project" value="InterPro"/>
</dbReference>
<comment type="caution">
    <text evidence="6">The sequence shown here is derived from an EMBL/GenBank/DDBJ whole genome shotgun (WGS) entry which is preliminary data.</text>
</comment>
<accession>A0A0K9H025</accession>
<evidence type="ECO:0000313" key="6">
    <source>
        <dbReference type="EMBL" id="KMY52263.1"/>
    </source>
</evidence>
<dbReference type="PANTHER" id="PTHR34653:SF1">
    <property type="entry name" value="FLAGELLAR HOOK-BASAL BODY COMPLEX PROTEIN FLIE"/>
    <property type="match status" value="1"/>
</dbReference>
<proteinExistence type="inferred from homology"/>
<keyword evidence="6" id="KW-0282">Flagellum</keyword>
<evidence type="ECO:0000313" key="7">
    <source>
        <dbReference type="Proteomes" id="UP000037146"/>
    </source>
</evidence>
<reference evidence="7" key="1">
    <citation type="submission" date="2015-07" db="EMBL/GenBank/DDBJ databases">
        <title>Genome sequencing project for genomic taxonomy and phylogenomics of Bacillus-like bacteria.</title>
        <authorList>
            <person name="Liu B."/>
            <person name="Wang J."/>
            <person name="Zhu Y."/>
            <person name="Liu G."/>
            <person name="Chen Q."/>
            <person name="Chen Z."/>
            <person name="Lan J."/>
            <person name="Che J."/>
            <person name="Ge C."/>
            <person name="Shi H."/>
            <person name="Pan Z."/>
            <person name="Liu X."/>
        </authorList>
    </citation>
    <scope>NUCLEOTIDE SEQUENCE [LARGE SCALE GENOMIC DNA]</scope>
    <source>
        <strain evidence="7">FJAT-27997</strain>
    </source>
</reference>
<evidence type="ECO:0000256" key="4">
    <source>
        <dbReference type="HAMAP-Rule" id="MF_00724"/>
    </source>
</evidence>
<dbReference type="EMBL" id="LFZW01000001">
    <property type="protein sequence ID" value="KMY52263.1"/>
    <property type="molecule type" value="Genomic_DNA"/>
</dbReference>
<comment type="subcellular location">
    <subcellularLocation>
        <location evidence="1 4">Bacterial flagellum basal body</location>
    </subcellularLocation>
</comment>